<keyword evidence="4" id="KW-0106">Calcium</keyword>
<keyword evidence="2" id="KW-0813">Transport</keyword>
<dbReference type="EMBL" id="JH431859">
    <property type="status" value="NOT_ANNOTATED_CDS"/>
    <property type="molecule type" value="Genomic_DNA"/>
</dbReference>
<dbReference type="HOGENOM" id="CLU_004979_3_1_1"/>
<evidence type="ECO:0000259" key="9">
    <source>
        <dbReference type="Pfam" id="PF01699"/>
    </source>
</evidence>
<comment type="subcellular location">
    <subcellularLocation>
        <location evidence="1">Membrane</location>
        <topology evidence="1">Multi-pass membrane protein</topology>
    </subcellularLocation>
</comment>
<keyword evidence="5 8" id="KW-0812">Transmembrane</keyword>
<feature type="transmembrane region" description="Helical" evidence="8">
    <location>
        <begin position="488"/>
        <end position="511"/>
    </location>
</feature>
<dbReference type="GO" id="GO:0005432">
    <property type="term" value="F:calcium:sodium antiporter activity"/>
    <property type="evidence" value="ECO:0007669"/>
    <property type="project" value="TreeGrafter"/>
</dbReference>
<accession>T1J5C7</accession>
<name>T1J5C7_STRMM</name>
<feature type="transmembrane region" description="Helical" evidence="8">
    <location>
        <begin position="432"/>
        <end position="450"/>
    </location>
</feature>
<dbReference type="PANTHER" id="PTHR12266:SF0">
    <property type="entry name" value="MITOCHONDRIAL SODIUM_CALCIUM EXCHANGER PROTEIN"/>
    <property type="match status" value="1"/>
</dbReference>
<dbReference type="Pfam" id="PF01699">
    <property type="entry name" value="Na_Ca_ex"/>
    <property type="match status" value="2"/>
</dbReference>
<feature type="transmembrane region" description="Helical" evidence="8">
    <location>
        <begin position="462"/>
        <end position="481"/>
    </location>
</feature>
<dbReference type="eggNOG" id="KOG2399">
    <property type="taxonomic scope" value="Eukaryota"/>
</dbReference>
<reference evidence="11" key="1">
    <citation type="submission" date="2011-05" db="EMBL/GenBank/DDBJ databases">
        <authorList>
            <person name="Richards S.R."/>
            <person name="Qu J."/>
            <person name="Jiang H."/>
            <person name="Jhangiani S.N."/>
            <person name="Agravi P."/>
            <person name="Goodspeed R."/>
            <person name="Gross S."/>
            <person name="Mandapat C."/>
            <person name="Jackson L."/>
            <person name="Mathew T."/>
            <person name="Pu L."/>
            <person name="Thornton R."/>
            <person name="Saada N."/>
            <person name="Wilczek-Boney K.B."/>
            <person name="Lee S."/>
            <person name="Kovar C."/>
            <person name="Wu Y."/>
            <person name="Scherer S.E."/>
            <person name="Worley K.C."/>
            <person name="Muzny D.M."/>
            <person name="Gibbs R."/>
        </authorList>
    </citation>
    <scope>NUCLEOTIDE SEQUENCE</scope>
    <source>
        <strain evidence="11">Brora</strain>
    </source>
</reference>
<dbReference type="PhylomeDB" id="T1J5C7"/>
<feature type="transmembrane region" description="Helical" evidence="8">
    <location>
        <begin position="405"/>
        <end position="425"/>
    </location>
</feature>
<evidence type="ECO:0000256" key="1">
    <source>
        <dbReference type="ARBA" id="ARBA00004141"/>
    </source>
</evidence>
<evidence type="ECO:0000256" key="8">
    <source>
        <dbReference type="SAM" id="Phobius"/>
    </source>
</evidence>
<reference evidence="10" key="2">
    <citation type="submission" date="2015-02" db="UniProtKB">
        <authorList>
            <consortium name="EnsemblMetazoa"/>
        </authorList>
    </citation>
    <scope>IDENTIFICATION</scope>
</reference>
<keyword evidence="7 8" id="KW-0472">Membrane</keyword>
<feature type="transmembrane region" description="Helical" evidence="8">
    <location>
        <begin position="531"/>
        <end position="554"/>
    </location>
</feature>
<evidence type="ECO:0000256" key="4">
    <source>
        <dbReference type="ARBA" id="ARBA00022568"/>
    </source>
</evidence>
<evidence type="ECO:0000313" key="11">
    <source>
        <dbReference type="Proteomes" id="UP000014500"/>
    </source>
</evidence>
<feature type="transmembrane region" description="Helical" evidence="8">
    <location>
        <begin position="195"/>
        <end position="219"/>
    </location>
</feature>
<dbReference type="EnsemblMetazoa" id="SMAR008826-RA">
    <property type="protein sequence ID" value="SMAR008826-PA"/>
    <property type="gene ID" value="SMAR008826"/>
</dbReference>
<dbReference type="AlphaFoldDB" id="T1J5C7"/>
<keyword evidence="11" id="KW-1185">Reference proteome</keyword>
<dbReference type="InterPro" id="IPR051359">
    <property type="entry name" value="CaCA_antiporter"/>
</dbReference>
<dbReference type="OMA" id="VKQPIDM"/>
<feature type="domain" description="Sodium/calcium exchanger membrane region" evidence="9">
    <location>
        <begin position="73"/>
        <end position="213"/>
    </location>
</feature>
<keyword evidence="3" id="KW-0050">Antiport</keyword>
<evidence type="ECO:0000256" key="6">
    <source>
        <dbReference type="ARBA" id="ARBA00022989"/>
    </source>
</evidence>
<sequence length="604" mass="67506">MSLEIKKYLIPIGKFEHMAHPSCHDVHHFNDITSQCVFVRNNTDCQEVQGFINYIEFVFCAFSSIIIPMFISFIWLILLFIIIGRTADDFFCPALDVIAKFFKLSHNVAGVTFLAFGNGAPDIFSSLAGISQMRPELVIGALFGAGIFVITIVAGSIILVAPFDMMQRPFLRDVIFYLIAVFWTFNLFYTGKITLFHSIGFILLYIVYLILVLVGHYVYQKWLKPNTLLNLIKSNSLIVITVATPGGSVICENDEKEPENYFWRRRRSSARQNSNNSSRSNSLVSINSLVSNNTDESTISSVVSEPIPAVMTTNTLDVPKTPNMSEHTPLIAVTAACSALSLVSENQSETKRFFQTLSPIDIDLWPHLQSWQKCLHIIAFPFILILKLTIPVVDHDKHINNWCRSLTITNILIIPIFFCFALGYGTYLIGEVFPLSLLIVIISVVLSILLFKTSCNNHPPVYHVVCAFFGFGSSVIWIYFISNEIVSILKMVGIVMHLSDVILGLTILAWGNSLPDLVADVSLAKQNLPRMGMSGCFGGPLFNLLIGIGVPFTIITLKSENRMILVKYYTSTSILTIFMLLSLISSLVIVPLMVLSIVNELRLL</sequence>
<dbReference type="GO" id="GO:0016020">
    <property type="term" value="C:membrane"/>
    <property type="evidence" value="ECO:0007669"/>
    <property type="project" value="UniProtKB-SubCell"/>
</dbReference>
<feature type="transmembrane region" description="Helical" evidence="8">
    <location>
        <begin position="374"/>
        <end position="393"/>
    </location>
</feature>
<dbReference type="Gene3D" id="1.20.1420.30">
    <property type="entry name" value="NCX, central ion-binding region"/>
    <property type="match status" value="2"/>
</dbReference>
<dbReference type="STRING" id="126957.T1J5C7"/>
<feature type="transmembrane region" description="Helical" evidence="8">
    <location>
        <begin position="170"/>
        <end position="189"/>
    </location>
</feature>
<dbReference type="InterPro" id="IPR044880">
    <property type="entry name" value="NCX_ion-bd_dom_sf"/>
</dbReference>
<protein>
    <recommendedName>
        <fullName evidence="9">Sodium/calcium exchanger membrane region domain-containing protein</fullName>
    </recommendedName>
</protein>
<organism evidence="10 11">
    <name type="scientific">Strigamia maritima</name>
    <name type="common">European centipede</name>
    <name type="synonym">Geophilus maritimus</name>
    <dbReference type="NCBI Taxonomy" id="126957"/>
    <lineage>
        <taxon>Eukaryota</taxon>
        <taxon>Metazoa</taxon>
        <taxon>Ecdysozoa</taxon>
        <taxon>Arthropoda</taxon>
        <taxon>Myriapoda</taxon>
        <taxon>Chilopoda</taxon>
        <taxon>Pleurostigmophora</taxon>
        <taxon>Geophilomorpha</taxon>
        <taxon>Linotaeniidae</taxon>
        <taxon>Strigamia</taxon>
    </lineage>
</organism>
<feature type="transmembrane region" description="Helical" evidence="8">
    <location>
        <begin position="137"/>
        <end position="163"/>
    </location>
</feature>
<keyword evidence="4" id="KW-0406">Ion transport</keyword>
<proteinExistence type="predicted"/>
<evidence type="ECO:0000256" key="5">
    <source>
        <dbReference type="ARBA" id="ARBA00022692"/>
    </source>
</evidence>
<feature type="transmembrane region" description="Helical" evidence="8">
    <location>
        <begin position="57"/>
        <end position="83"/>
    </location>
</feature>
<feature type="transmembrane region" description="Helical" evidence="8">
    <location>
        <begin position="574"/>
        <end position="598"/>
    </location>
</feature>
<keyword evidence="6 8" id="KW-1133">Transmembrane helix</keyword>
<dbReference type="GO" id="GO:0006874">
    <property type="term" value="P:intracellular calcium ion homeostasis"/>
    <property type="evidence" value="ECO:0007669"/>
    <property type="project" value="TreeGrafter"/>
</dbReference>
<evidence type="ECO:0000256" key="3">
    <source>
        <dbReference type="ARBA" id="ARBA00022449"/>
    </source>
</evidence>
<keyword evidence="4" id="KW-0109">Calcium transport</keyword>
<evidence type="ECO:0000256" key="2">
    <source>
        <dbReference type="ARBA" id="ARBA00022448"/>
    </source>
</evidence>
<dbReference type="InterPro" id="IPR004837">
    <property type="entry name" value="NaCa_Exmemb"/>
</dbReference>
<dbReference type="PANTHER" id="PTHR12266">
    <property type="entry name" value="NA+/CA2+ K+ INDEPENDENT EXCHANGER"/>
    <property type="match status" value="1"/>
</dbReference>
<evidence type="ECO:0000256" key="7">
    <source>
        <dbReference type="ARBA" id="ARBA00023136"/>
    </source>
</evidence>
<feature type="domain" description="Sodium/calcium exchanger membrane region" evidence="9">
    <location>
        <begin position="467"/>
        <end position="590"/>
    </location>
</feature>
<dbReference type="Proteomes" id="UP000014500">
    <property type="component" value="Unassembled WGS sequence"/>
</dbReference>
<evidence type="ECO:0000313" key="10">
    <source>
        <dbReference type="EnsemblMetazoa" id="SMAR008826-PA"/>
    </source>
</evidence>